<dbReference type="EMBL" id="NWSH01004318">
    <property type="protein sequence ID" value="PCG65229.1"/>
    <property type="molecule type" value="Genomic_DNA"/>
</dbReference>
<evidence type="ECO:0000313" key="1">
    <source>
        <dbReference type="EMBL" id="PCG65229.1"/>
    </source>
</evidence>
<protein>
    <submittedName>
        <fullName evidence="1">Uncharacterized protein</fullName>
    </submittedName>
</protein>
<sequence length="112" mass="12309">MKLPKSSRLENWIASGKDASAHRARAPVTHHEHPEIRLVCPETPCHSHAWRPGAFPAQVTMKKQPDIYDVGLAVVFSIADLIRSSSTEEIFSDKSTRADVSAARLGQLRAPA</sequence>
<accession>A0A2A4J022</accession>
<organism evidence="1">
    <name type="scientific">Heliothis virescens</name>
    <name type="common">Tobacco budworm moth</name>
    <dbReference type="NCBI Taxonomy" id="7102"/>
    <lineage>
        <taxon>Eukaryota</taxon>
        <taxon>Metazoa</taxon>
        <taxon>Ecdysozoa</taxon>
        <taxon>Arthropoda</taxon>
        <taxon>Hexapoda</taxon>
        <taxon>Insecta</taxon>
        <taxon>Pterygota</taxon>
        <taxon>Neoptera</taxon>
        <taxon>Endopterygota</taxon>
        <taxon>Lepidoptera</taxon>
        <taxon>Glossata</taxon>
        <taxon>Ditrysia</taxon>
        <taxon>Noctuoidea</taxon>
        <taxon>Noctuidae</taxon>
        <taxon>Heliothinae</taxon>
        <taxon>Heliothis</taxon>
    </lineage>
</organism>
<gene>
    <name evidence="1" type="ORF">B5V51_9489</name>
</gene>
<proteinExistence type="predicted"/>
<comment type="caution">
    <text evidence="1">The sequence shown here is derived from an EMBL/GenBank/DDBJ whole genome shotgun (WGS) entry which is preliminary data.</text>
</comment>
<dbReference type="AlphaFoldDB" id="A0A2A4J022"/>
<reference evidence="1" key="1">
    <citation type="submission" date="2017-09" db="EMBL/GenBank/DDBJ databases">
        <title>Contemporary evolution of a Lepidopteran species, Heliothis virescens, in response to modern agricultural practices.</title>
        <authorList>
            <person name="Fritz M.L."/>
            <person name="Deyonke A.M."/>
            <person name="Papanicolaou A."/>
            <person name="Micinski S."/>
            <person name="Westbrook J."/>
            <person name="Gould F."/>
        </authorList>
    </citation>
    <scope>NUCLEOTIDE SEQUENCE [LARGE SCALE GENOMIC DNA]</scope>
    <source>
        <strain evidence="1">HvINT-</strain>
        <tissue evidence="1">Whole body</tissue>
    </source>
</reference>
<name>A0A2A4J022_HELVI</name>